<name>A0ABX1JUQ9_9MICC</name>
<gene>
    <name evidence="1" type="ORF">HER39_19485</name>
</gene>
<sequence>MTATAQEYTVRQVPGELVQVRFTAGGLPLAVRWRDRIWPVAAEPLHWFERFSWWESGLGAAPGRGNLVDTECWRVQVRATPASPLRTVELRRYPGRENWILAV</sequence>
<keyword evidence="2" id="KW-1185">Reference proteome</keyword>
<evidence type="ECO:0008006" key="3">
    <source>
        <dbReference type="Google" id="ProtNLM"/>
    </source>
</evidence>
<organism evidence="1 2">
    <name type="scientific">Arthrobacter deserti</name>
    <dbReference type="NCBI Taxonomy" id="1742687"/>
    <lineage>
        <taxon>Bacteria</taxon>
        <taxon>Bacillati</taxon>
        <taxon>Actinomycetota</taxon>
        <taxon>Actinomycetes</taxon>
        <taxon>Micrococcales</taxon>
        <taxon>Micrococcaceae</taxon>
        <taxon>Arthrobacter</taxon>
    </lineage>
</organism>
<protein>
    <recommendedName>
        <fullName evidence="3">Nucleotidyltransferase</fullName>
    </recommendedName>
</protein>
<accession>A0ABX1JUQ9</accession>
<reference evidence="1 2" key="1">
    <citation type="submission" date="2020-04" db="EMBL/GenBank/DDBJ databases">
        <authorList>
            <person name="Liu S."/>
        </authorList>
    </citation>
    <scope>NUCLEOTIDE SEQUENCE [LARGE SCALE GENOMIC DNA]</scope>
    <source>
        <strain evidence="1 2">CGMCC 1.15091</strain>
    </source>
</reference>
<proteinExistence type="predicted"/>
<dbReference type="EMBL" id="JAAZSR010000687">
    <property type="protein sequence ID" value="NKX52713.1"/>
    <property type="molecule type" value="Genomic_DNA"/>
</dbReference>
<dbReference type="Proteomes" id="UP000523795">
    <property type="component" value="Unassembled WGS sequence"/>
</dbReference>
<evidence type="ECO:0000313" key="1">
    <source>
        <dbReference type="EMBL" id="NKX52713.1"/>
    </source>
</evidence>
<evidence type="ECO:0000313" key="2">
    <source>
        <dbReference type="Proteomes" id="UP000523795"/>
    </source>
</evidence>
<comment type="caution">
    <text evidence="1">The sequence shown here is derived from an EMBL/GenBank/DDBJ whole genome shotgun (WGS) entry which is preliminary data.</text>
</comment>